<evidence type="ECO:0000313" key="2">
    <source>
        <dbReference type="EMBL" id="CEM16435.1"/>
    </source>
</evidence>
<proteinExistence type="predicted"/>
<keyword evidence="1" id="KW-0472">Membrane</keyword>
<keyword evidence="1" id="KW-0812">Transmembrane</keyword>
<dbReference type="AlphaFoldDB" id="A0A0G4FQ75"/>
<reference evidence="2" key="1">
    <citation type="submission" date="2014-11" db="EMBL/GenBank/DDBJ databases">
        <authorList>
            <person name="Otto D Thomas"/>
            <person name="Naeem Raeece"/>
        </authorList>
    </citation>
    <scope>NUCLEOTIDE SEQUENCE</scope>
</reference>
<gene>
    <name evidence="2" type="ORF">Cvel_18135</name>
</gene>
<name>A0A0G4FQ75_9ALVE</name>
<protein>
    <submittedName>
        <fullName evidence="2">Uncharacterized protein</fullName>
    </submittedName>
</protein>
<evidence type="ECO:0000256" key="1">
    <source>
        <dbReference type="SAM" id="Phobius"/>
    </source>
</evidence>
<dbReference type="VEuPathDB" id="CryptoDB:Cvel_18135"/>
<dbReference type="SUPFAM" id="SSF89372">
    <property type="entry name" value="Fucose-specific lectin"/>
    <property type="match status" value="1"/>
</dbReference>
<organism evidence="2">
    <name type="scientific">Chromera velia CCMP2878</name>
    <dbReference type="NCBI Taxonomy" id="1169474"/>
    <lineage>
        <taxon>Eukaryota</taxon>
        <taxon>Sar</taxon>
        <taxon>Alveolata</taxon>
        <taxon>Colpodellida</taxon>
        <taxon>Chromeraceae</taxon>
        <taxon>Chromera</taxon>
    </lineage>
</organism>
<dbReference type="EMBL" id="CDMZ01000538">
    <property type="protein sequence ID" value="CEM16435.1"/>
    <property type="molecule type" value="Genomic_DNA"/>
</dbReference>
<sequence length="303" mass="33380">MRQRLLLGGRPASDKGEPPCFSLIQRILAAVALLAFAFVVGVAVAVTFWIPVTVASLEYADPHKVEAFLVKSRAVSVSSGRIHPGEPLKYGNETLPRDNRTNIAIAQNDQWIFAFALGSDGNVYEKHAEVGAEGLPQPGDPGLEGGIEWSEWQSVFFRGSSSGEPLVFDGDPAVGVNSDGRVEVFARFHVNLDVWQAYLEDPSDPRSWSVPRESAPVEEKGDLNETMFWNQQPVFPTSDLTVVSVVDKQQKNEGMEGVLTHASPQRLRVFYRGFDGTLYYCEQTEAGNPVKYTPPTPLRTLMI</sequence>
<keyword evidence="1" id="KW-1133">Transmembrane helix</keyword>
<accession>A0A0G4FQ75</accession>
<feature type="transmembrane region" description="Helical" evidence="1">
    <location>
        <begin position="27"/>
        <end position="50"/>
    </location>
</feature>